<dbReference type="SUPFAM" id="SSF55469">
    <property type="entry name" value="FMN-dependent nitroreductase-like"/>
    <property type="match status" value="1"/>
</dbReference>
<dbReference type="Pfam" id="PF00881">
    <property type="entry name" value="Nitroreductase"/>
    <property type="match status" value="1"/>
</dbReference>
<dbReference type="InterPro" id="IPR029479">
    <property type="entry name" value="Nitroreductase"/>
</dbReference>
<dbReference type="InterPro" id="IPR050461">
    <property type="entry name" value="Nitroreductase_HadB/RutE"/>
</dbReference>
<reference evidence="6" key="2">
    <citation type="submission" date="2020-09" db="EMBL/GenBank/DDBJ databases">
        <authorList>
            <person name="Sun Q."/>
            <person name="Kim S."/>
        </authorList>
    </citation>
    <scope>NUCLEOTIDE SEQUENCE</scope>
    <source>
        <strain evidence="6">KCTC 23714</strain>
    </source>
</reference>
<dbReference type="InterPro" id="IPR023936">
    <property type="entry name" value="RutE-like"/>
</dbReference>
<dbReference type="RefSeq" id="WP_229803978.1">
    <property type="nucleotide sequence ID" value="NZ_BMYQ01000001.1"/>
</dbReference>
<dbReference type="EMBL" id="BMYQ01000001">
    <property type="protein sequence ID" value="GGW21224.1"/>
    <property type="molecule type" value="Genomic_DNA"/>
</dbReference>
<evidence type="ECO:0000259" key="5">
    <source>
        <dbReference type="Pfam" id="PF00881"/>
    </source>
</evidence>
<gene>
    <name evidence="6" type="ORF">GCM10011452_00730</name>
</gene>
<evidence type="ECO:0000313" key="6">
    <source>
        <dbReference type="EMBL" id="GGW21224.1"/>
    </source>
</evidence>
<sequence length="212" mass="22996">MSDQTTVTEIETARAAMDALPEAGLDLLFRKAHTHNGWSDRPVDPADLERIVDLARMAPTAMNCQPLRVIFVTSAAGKARLEPCLAEGNRAKTMAAPVTAILCWDRDFWLNMPDLAPHMADPTGPFRDKPEAQAQAARLNGTLQAGYFIMAARSIGLDCGPMGGFDKAGIADAFFEGRNWEANILVNLGHGDPAAVRPRAPRLEFARMAQVV</sequence>
<keyword evidence="2" id="KW-0288">FMN</keyword>
<evidence type="ECO:0000256" key="3">
    <source>
        <dbReference type="ARBA" id="ARBA00022857"/>
    </source>
</evidence>
<keyword evidence="3" id="KW-0521">NADP</keyword>
<reference evidence="6" key="1">
    <citation type="journal article" date="2014" name="Int. J. Syst. Evol. Microbiol.">
        <title>Complete genome sequence of Corynebacterium casei LMG S-19264T (=DSM 44701T), isolated from a smear-ripened cheese.</title>
        <authorList>
            <consortium name="US DOE Joint Genome Institute (JGI-PGF)"/>
            <person name="Walter F."/>
            <person name="Albersmeier A."/>
            <person name="Kalinowski J."/>
            <person name="Ruckert C."/>
        </authorList>
    </citation>
    <scope>NUCLEOTIDE SEQUENCE</scope>
    <source>
        <strain evidence="6">KCTC 23714</strain>
    </source>
</reference>
<proteinExistence type="predicted"/>
<dbReference type="InterPro" id="IPR000415">
    <property type="entry name" value="Nitroreductase-like"/>
</dbReference>
<dbReference type="GO" id="GO:0016491">
    <property type="term" value="F:oxidoreductase activity"/>
    <property type="evidence" value="ECO:0007669"/>
    <property type="project" value="UniProtKB-KW"/>
</dbReference>
<feature type="domain" description="Nitroreductase" evidence="5">
    <location>
        <begin position="39"/>
        <end position="189"/>
    </location>
</feature>
<keyword evidence="1" id="KW-0285">Flavoprotein</keyword>
<evidence type="ECO:0000256" key="1">
    <source>
        <dbReference type="ARBA" id="ARBA00022630"/>
    </source>
</evidence>
<name>A0A918MGU7_9RHOB</name>
<dbReference type="Proteomes" id="UP000628984">
    <property type="component" value="Unassembled WGS sequence"/>
</dbReference>
<dbReference type="PANTHER" id="PTHR43543">
    <property type="entry name" value="MALONIC SEMIALDEHYDE REDUCTASE RUTE-RELATED"/>
    <property type="match status" value="1"/>
</dbReference>
<accession>A0A918MGU7</accession>
<keyword evidence="7" id="KW-1185">Reference proteome</keyword>
<dbReference type="PANTHER" id="PTHR43543:SF1">
    <property type="entry name" value="MALONIC SEMIALDEHYDE REDUCTASE RUTE-RELATED"/>
    <property type="match status" value="1"/>
</dbReference>
<evidence type="ECO:0000256" key="4">
    <source>
        <dbReference type="ARBA" id="ARBA00023002"/>
    </source>
</evidence>
<evidence type="ECO:0000256" key="2">
    <source>
        <dbReference type="ARBA" id="ARBA00022643"/>
    </source>
</evidence>
<dbReference type="NCBIfam" id="NF003768">
    <property type="entry name" value="PRK05365.1"/>
    <property type="match status" value="1"/>
</dbReference>
<evidence type="ECO:0000313" key="7">
    <source>
        <dbReference type="Proteomes" id="UP000628984"/>
    </source>
</evidence>
<dbReference type="Gene3D" id="3.40.109.10">
    <property type="entry name" value="NADH Oxidase"/>
    <property type="match status" value="1"/>
</dbReference>
<dbReference type="AlphaFoldDB" id="A0A918MGU7"/>
<comment type="caution">
    <text evidence="6">The sequence shown here is derived from an EMBL/GenBank/DDBJ whole genome shotgun (WGS) entry which is preliminary data.</text>
</comment>
<organism evidence="6 7">
    <name type="scientific">Gemmobacter lanyuensis</name>
    <dbReference type="NCBI Taxonomy" id="1054497"/>
    <lineage>
        <taxon>Bacteria</taxon>
        <taxon>Pseudomonadati</taxon>
        <taxon>Pseudomonadota</taxon>
        <taxon>Alphaproteobacteria</taxon>
        <taxon>Rhodobacterales</taxon>
        <taxon>Paracoccaceae</taxon>
        <taxon>Gemmobacter</taxon>
    </lineage>
</organism>
<protein>
    <submittedName>
        <fullName evidence="6">NADH dehydrogenase/NAD(P)H nitroreductase</fullName>
    </submittedName>
</protein>
<dbReference type="CDD" id="cd02148">
    <property type="entry name" value="RutE-like"/>
    <property type="match status" value="1"/>
</dbReference>
<keyword evidence="4" id="KW-0560">Oxidoreductase</keyword>